<organism evidence="1 2">
    <name type="scientific">Glarea lozoyensis (strain ATCC 20868 / MF5171)</name>
    <dbReference type="NCBI Taxonomy" id="1116229"/>
    <lineage>
        <taxon>Eukaryota</taxon>
        <taxon>Fungi</taxon>
        <taxon>Dikarya</taxon>
        <taxon>Ascomycota</taxon>
        <taxon>Pezizomycotina</taxon>
        <taxon>Leotiomycetes</taxon>
        <taxon>Helotiales</taxon>
        <taxon>Helotiaceae</taxon>
        <taxon>Glarea</taxon>
    </lineage>
</organism>
<dbReference type="AlphaFoldDB" id="S3CIR6"/>
<sequence>MCRHHGIIRECGHEIWYHEGCNAKQGVQYAEPEKVRLTVDFFCYSCLANPDRYVVPSQYLRKENLTNGKALSKSTLRDAKTFLDAPTRPGQPKWAISQGEFDRVLLTRSNLQALLIRDMSNSIIETGDIWPFEDFELPEYAQLLSQLNKVVEPSLLFRNDYFGLFRKTKEPQRLEASKKGSNLLNLSVLVYSKPNRNRLESRI</sequence>
<protein>
    <submittedName>
        <fullName evidence="1">Uncharacterized protein</fullName>
    </submittedName>
</protein>
<evidence type="ECO:0000313" key="2">
    <source>
        <dbReference type="Proteomes" id="UP000016922"/>
    </source>
</evidence>
<proteinExistence type="predicted"/>
<gene>
    <name evidence="1" type="ORF">GLAREA_01617</name>
</gene>
<dbReference type="RefSeq" id="XP_008087024.1">
    <property type="nucleotide sequence ID" value="XM_008088833.1"/>
</dbReference>
<dbReference type="Proteomes" id="UP000016922">
    <property type="component" value="Unassembled WGS sequence"/>
</dbReference>
<reference evidence="1 2" key="1">
    <citation type="journal article" date="2013" name="BMC Genomics">
        <title>Genomics-driven discovery of the pneumocandin biosynthetic gene cluster in the fungus Glarea lozoyensis.</title>
        <authorList>
            <person name="Chen L."/>
            <person name="Yue Q."/>
            <person name="Zhang X."/>
            <person name="Xiang M."/>
            <person name="Wang C."/>
            <person name="Li S."/>
            <person name="Che Y."/>
            <person name="Ortiz-Lopez F.J."/>
            <person name="Bills G.F."/>
            <person name="Liu X."/>
            <person name="An Z."/>
        </authorList>
    </citation>
    <scope>NUCLEOTIDE SEQUENCE [LARGE SCALE GENOMIC DNA]</scope>
    <source>
        <strain evidence="2">ATCC 20868 / MF5171</strain>
    </source>
</reference>
<dbReference type="GeneID" id="19460675"/>
<accession>S3CIR6</accession>
<name>S3CIR6_GLAL2</name>
<evidence type="ECO:0000313" key="1">
    <source>
        <dbReference type="EMBL" id="EPE25705.1"/>
    </source>
</evidence>
<dbReference type="KEGG" id="glz:GLAREA_01617"/>
<keyword evidence="2" id="KW-1185">Reference proteome</keyword>
<dbReference type="HOGENOM" id="CLU_1349049_0_0_1"/>
<dbReference type="EMBL" id="KE145371">
    <property type="protein sequence ID" value="EPE25705.1"/>
    <property type="molecule type" value="Genomic_DNA"/>
</dbReference>